<dbReference type="Proteomes" id="UP000480556">
    <property type="component" value="Unassembled WGS sequence"/>
</dbReference>
<feature type="transmembrane region" description="Helical" evidence="1">
    <location>
        <begin position="7"/>
        <end position="32"/>
    </location>
</feature>
<dbReference type="EMBL" id="CP045650">
    <property type="protein sequence ID" value="QGA09999.1"/>
    <property type="molecule type" value="Genomic_DNA"/>
</dbReference>
<evidence type="ECO:0000256" key="1">
    <source>
        <dbReference type="SAM" id="Phobius"/>
    </source>
</evidence>
<evidence type="ECO:0000313" key="3">
    <source>
        <dbReference type="EMBL" id="QGA09999.1"/>
    </source>
</evidence>
<gene>
    <name evidence="3" type="ORF">GFH30_00660</name>
    <name evidence="2" type="ORF">GHJ48_05715</name>
</gene>
<dbReference type="AlphaFoldDB" id="A0A5Q0NYV1"/>
<keyword evidence="1" id="KW-0472">Membrane</keyword>
<organism evidence="2 5">
    <name type="scientific">Acinetobacter wanghuae</name>
    <dbReference type="NCBI Taxonomy" id="2662362"/>
    <lineage>
        <taxon>Bacteria</taxon>
        <taxon>Pseudomonadati</taxon>
        <taxon>Pseudomonadota</taxon>
        <taxon>Gammaproteobacteria</taxon>
        <taxon>Moraxellales</taxon>
        <taxon>Moraxellaceae</taxon>
        <taxon>Acinetobacter</taxon>
    </lineage>
</organism>
<name>A0A5Q0NYV1_9GAMM</name>
<keyword evidence="1" id="KW-0812">Transmembrane</keyword>
<keyword evidence="4" id="KW-1185">Reference proteome</keyword>
<evidence type="ECO:0000313" key="4">
    <source>
        <dbReference type="Proteomes" id="UP000327478"/>
    </source>
</evidence>
<proteinExistence type="predicted"/>
<dbReference type="EMBL" id="WITK01000006">
    <property type="protein sequence ID" value="MQW91897.1"/>
    <property type="molecule type" value="Genomic_DNA"/>
</dbReference>
<evidence type="ECO:0000313" key="5">
    <source>
        <dbReference type="Proteomes" id="UP000480556"/>
    </source>
</evidence>
<dbReference type="Proteomes" id="UP000327478">
    <property type="component" value="Chromosome"/>
</dbReference>
<accession>A0A5Q0NYV1</accession>
<feature type="transmembrane region" description="Helical" evidence="1">
    <location>
        <begin position="83"/>
        <end position="99"/>
    </location>
</feature>
<feature type="transmembrane region" description="Helical" evidence="1">
    <location>
        <begin position="105"/>
        <end position="126"/>
    </location>
</feature>
<feature type="transmembrane region" description="Helical" evidence="1">
    <location>
        <begin position="52"/>
        <end position="74"/>
    </location>
</feature>
<evidence type="ECO:0008006" key="6">
    <source>
        <dbReference type="Google" id="ProtNLM"/>
    </source>
</evidence>
<dbReference type="RefSeq" id="WP_153370202.1">
    <property type="nucleotide sequence ID" value="NZ_CP045650.1"/>
</dbReference>
<evidence type="ECO:0000313" key="2">
    <source>
        <dbReference type="EMBL" id="MQW91897.1"/>
    </source>
</evidence>
<protein>
    <recommendedName>
        <fullName evidence="6">DUF2569 family protein</fullName>
    </recommendedName>
</protein>
<reference evidence="4 5" key="1">
    <citation type="submission" date="2019-10" db="EMBL/GenBank/DDBJ databases">
        <authorList>
            <person name="Dong K."/>
        </authorList>
    </citation>
    <scope>NUCLEOTIDE SEQUENCE [LARGE SCALE GENOMIC DNA]</scope>
    <source>
        <strain evidence="4">dk386</strain>
        <strain evidence="3">Dk386</strain>
        <strain evidence="2">Dk771</strain>
        <strain evidence="5">dk771</strain>
    </source>
</reference>
<sequence length="151" mass="17854">MRRTISILISMLSLPAVIFYGNFIYLEIYYFLNPTQLIQPISLQLQELKLTRILIHLSGIIAWGCLAVMAYYWCKNQPVRQEFVVFSTMIALIGLYPFLKYDVIRIFTLLALPAILWAVYLIYWHLHIKAKQFNKPTQSFSYQLDKNRLSR</sequence>
<keyword evidence="1" id="KW-1133">Transmembrane helix</keyword>